<dbReference type="Pfam" id="PF08812">
    <property type="entry name" value="YtxC"/>
    <property type="match status" value="1"/>
</dbReference>
<dbReference type="InterPro" id="IPR014199">
    <property type="entry name" value="Spore_YtxC"/>
</dbReference>
<accession>A0A940NK82</accession>
<evidence type="ECO:0000313" key="2">
    <source>
        <dbReference type="Proteomes" id="UP000682134"/>
    </source>
</evidence>
<dbReference type="AlphaFoldDB" id="A0A940NK82"/>
<proteinExistence type="predicted"/>
<dbReference type="EMBL" id="JAGIYQ010000001">
    <property type="protein sequence ID" value="MBP0724026.1"/>
    <property type="molecule type" value="Genomic_DNA"/>
</dbReference>
<name>A0A940NK82_9BACI</name>
<comment type="caution">
    <text evidence="1">The sequence shown here is derived from an EMBL/GenBank/DDBJ whole genome shotgun (WGS) entry which is preliminary data.</text>
</comment>
<dbReference type="Proteomes" id="UP000682134">
    <property type="component" value="Unassembled WGS sequence"/>
</dbReference>
<organism evidence="1 2">
    <name type="scientific">Gottfriedia endophytica</name>
    <dbReference type="NCBI Taxonomy" id="2820819"/>
    <lineage>
        <taxon>Bacteria</taxon>
        <taxon>Bacillati</taxon>
        <taxon>Bacillota</taxon>
        <taxon>Bacilli</taxon>
        <taxon>Bacillales</taxon>
        <taxon>Bacillaceae</taxon>
        <taxon>Gottfriedia</taxon>
    </lineage>
</organism>
<keyword evidence="2" id="KW-1185">Reference proteome</keyword>
<protein>
    <submittedName>
        <fullName evidence="1">Sporulation protein YtxC</fullName>
    </submittedName>
</protein>
<reference evidence="1" key="1">
    <citation type="submission" date="2021-04" db="EMBL/GenBank/DDBJ databases">
        <title>Genome seq and assembly of Bacillus sp.</title>
        <authorList>
            <person name="Chhetri G."/>
        </authorList>
    </citation>
    <scope>NUCLEOTIDE SEQUENCE</scope>
    <source>
        <strain evidence="1">RG28</strain>
    </source>
</reference>
<sequence>MIEISFNEPIDAAYVFEHLQKRLKKQLQPFFLRKHKTHSILINFPQNTNECIKQILIPVLIHFIISQKEHKWIRSILHTSFYYEEDEIQQILPIAQSLLRGRRKSVPNQKRIRKSKHLLSKALINYLQNSVRFNFESFVTFRLREYYKQLLYVSEIAIDEYKLENEYQNFIESLRQQVLKKESVIPYVHIVYNGKFVVYDEFMMPISYETLKGYGESIRDFEYMDRELIAPLTALAPQKIYLYTTTVDLAIIVTLQNIFQERVSIHTLQEFTHGQLN</sequence>
<gene>
    <name evidence="1" type="ORF">J5Y03_02365</name>
</gene>
<dbReference type="RefSeq" id="WP_209402042.1">
    <property type="nucleotide sequence ID" value="NZ_JAGIYQ010000001.1"/>
</dbReference>
<evidence type="ECO:0000313" key="1">
    <source>
        <dbReference type="EMBL" id="MBP0724026.1"/>
    </source>
</evidence>